<reference evidence="2 3" key="1">
    <citation type="submission" date="2019-11" db="EMBL/GenBank/DDBJ databases">
        <title>Spirosoma endbachense sp. nov., isolated from a natural salt meadow.</title>
        <authorList>
            <person name="Rojas J."/>
            <person name="Ambika Manirajan B."/>
            <person name="Ratering S."/>
            <person name="Suarez C."/>
            <person name="Geissler-Plaum R."/>
            <person name="Schnell S."/>
        </authorList>
    </citation>
    <scope>NUCLEOTIDE SEQUENCE [LARGE SCALE GENOMIC DNA]</scope>
    <source>
        <strain evidence="2 3">I-24</strain>
    </source>
</reference>
<sequence length="93" mass="10510">MNKTPTIRSLGWLIGLILLFSWNLQAKSKPPHHSVQFTKFFNVPTPPIPPDPDPPISRTATVGQSFRLELPDLLPNRTNEHIGDGDTRQWPAF</sequence>
<dbReference type="EMBL" id="CP045997">
    <property type="protein sequence ID" value="QHW00300.1"/>
    <property type="molecule type" value="Genomic_DNA"/>
</dbReference>
<feature type="compositionally biased region" description="Basic and acidic residues" evidence="1">
    <location>
        <begin position="78"/>
        <end position="87"/>
    </location>
</feature>
<protein>
    <submittedName>
        <fullName evidence="2">Uncharacterized protein</fullName>
    </submittedName>
</protein>
<evidence type="ECO:0000256" key="1">
    <source>
        <dbReference type="SAM" id="MobiDB-lite"/>
    </source>
</evidence>
<dbReference type="KEGG" id="senf:GJR95_37085"/>
<organism evidence="2 3">
    <name type="scientific">Spirosoma endbachense</name>
    <dbReference type="NCBI Taxonomy" id="2666025"/>
    <lineage>
        <taxon>Bacteria</taxon>
        <taxon>Pseudomonadati</taxon>
        <taxon>Bacteroidota</taxon>
        <taxon>Cytophagia</taxon>
        <taxon>Cytophagales</taxon>
        <taxon>Cytophagaceae</taxon>
        <taxon>Spirosoma</taxon>
    </lineage>
</organism>
<dbReference type="RefSeq" id="WP_162390690.1">
    <property type="nucleotide sequence ID" value="NZ_CP045997.1"/>
</dbReference>
<name>A0A6P1W8F1_9BACT</name>
<dbReference type="AlphaFoldDB" id="A0A6P1W8F1"/>
<keyword evidence="3" id="KW-1185">Reference proteome</keyword>
<gene>
    <name evidence="2" type="ORF">GJR95_37085</name>
</gene>
<dbReference type="Proteomes" id="UP000464577">
    <property type="component" value="Chromosome"/>
</dbReference>
<accession>A0A6P1W8F1</accession>
<evidence type="ECO:0000313" key="3">
    <source>
        <dbReference type="Proteomes" id="UP000464577"/>
    </source>
</evidence>
<feature type="region of interest" description="Disordered" evidence="1">
    <location>
        <begin position="74"/>
        <end position="93"/>
    </location>
</feature>
<evidence type="ECO:0000313" key="2">
    <source>
        <dbReference type="EMBL" id="QHW00300.1"/>
    </source>
</evidence>
<proteinExistence type="predicted"/>